<gene>
    <name evidence="5" type="ORF">STRIC_0355</name>
</gene>
<dbReference type="InterPro" id="IPR017853">
    <property type="entry name" value="GH"/>
</dbReference>
<proteinExistence type="inferred from homology"/>
<organism evidence="5 6">
    <name type="scientific">Streptococcus ictaluri 707-05</name>
    <dbReference type="NCBI Taxonomy" id="764299"/>
    <lineage>
        <taxon>Bacteria</taxon>
        <taxon>Bacillati</taxon>
        <taxon>Bacillota</taxon>
        <taxon>Bacilli</taxon>
        <taxon>Lactobacillales</taxon>
        <taxon>Streptococcaceae</taxon>
        <taxon>Streptococcus</taxon>
    </lineage>
</organism>
<keyword evidence="3" id="KW-0326">Glycosidase</keyword>
<dbReference type="STRING" id="764299.STRIC_0355"/>
<dbReference type="RefSeq" id="WP_008087855.1">
    <property type="nucleotide sequence ID" value="NZ_AEUX02000004.1"/>
</dbReference>
<reference evidence="5 6" key="1">
    <citation type="journal article" date="2014" name="Int. J. Syst. Evol. Microbiol.">
        <title>Phylogenomics and the dynamic genome evolution of the genus Streptococcus.</title>
        <authorList>
            <consortium name="The Broad Institute Genome Sequencing Platform"/>
            <person name="Richards V.P."/>
            <person name="Palmer S.R."/>
            <person name="Pavinski Bitar P.D."/>
            <person name="Qin X."/>
            <person name="Weinstock G.M."/>
            <person name="Highlander S.K."/>
            <person name="Town C.D."/>
            <person name="Burne R.A."/>
            <person name="Stanhope M.J."/>
        </authorList>
    </citation>
    <scope>NUCLEOTIDE SEQUENCE [LARGE SCALE GENOMIC DNA]</scope>
    <source>
        <strain evidence="5 6">707-05</strain>
    </source>
</reference>
<dbReference type="eggNOG" id="COG2723">
    <property type="taxonomic scope" value="Bacteria"/>
</dbReference>
<dbReference type="PANTHER" id="PTHR10353">
    <property type="entry name" value="GLYCOSYL HYDROLASE"/>
    <property type="match status" value="1"/>
</dbReference>
<dbReference type="PANTHER" id="PTHR10353:SF139">
    <property type="entry name" value="6-PHOSPHO-BETA-GLUCOSIDASE GMUD"/>
    <property type="match status" value="1"/>
</dbReference>
<sequence>MLQFPDNFWWGGATSGPQSEGRFHKPHRNLFDYWYEQEPERFYNYVGPDTASDLYHNYESDLALLASLGHNSYRTSIQWTRLINDFETASINPDGLTYYNKVIDACLANGIRPVINLHHFDLPITLYKAYGGWESKKVVELFVAFAKVCFEAFGDRVKDWFVHNEPMVVVEGSYLMQFHYPAIVDGKKAVQVAYNLALATAKVIEAYRQMPADKQDGRIGTILNLTPAYPASSSERDLAAAHFAELWNNELFMDAAVHGQFPEELIAVLTKDGVLWESTAEELAIIANNKVDYLGLNFYHPKRVKAPDVIPVISPSWSPEWYYDAYLMPGRRMNVDKGWEIYPEAVYDIAIKMRDHYNNIPWFLSENGVGISGEDHYRNSDGRIDDDYRIQFLTEHLRYLHKGIQDGSNCFGFHVWMPVDGWSWLNAYKNRYGLVENNIHTQVRRPKKSAYWFKDVIAQNGIED</sequence>
<dbReference type="AlphaFoldDB" id="G5K178"/>
<dbReference type="PRINTS" id="PR00131">
    <property type="entry name" value="GLHYDRLASE1"/>
</dbReference>
<evidence type="ECO:0000313" key="5">
    <source>
        <dbReference type="EMBL" id="EHI70352.1"/>
    </source>
</evidence>
<keyword evidence="6" id="KW-1185">Reference proteome</keyword>
<dbReference type="EMBL" id="AEUX02000004">
    <property type="protein sequence ID" value="EHI70352.1"/>
    <property type="molecule type" value="Genomic_DNA"/>
</dbReference>
<dbReference type="GO" id="GO:0008422">
    <property type="term" value="F:beta-glucosidase activity"/>
    <property type="evidence" value="ECO:0007669"/>
    <property type="project" value="TreeGrafter"/>
</dbReference>
<evidence type="ECO:0000256" key="2">
    <source>
        <dbReference type="ARBA" id="ARBA00022801"/>
    </source>
</evidence>
<keyword evidence="2 5" id="KW-0378">Hydrolase</keyword>
<evidence type="ECO:0000256" key="1">
    <source>
        <dbReference type="ARBA" id="ARBA00010838"/>
    </source>
</evidence>
<evidence type="ECO:0000313" key="6">
    <source>
        <dbReference type="Proteomes" id="UP000003330"/>
    </source>
</evidence>
<protein>
    <submittedName>
        <fullName evidence="5">Glycosyl hydrolase, family 1</fullName>
    </submittedName>
</protein>
<name>G5K178_9STRE</name>
<comment type="caution">
    <text evidence="5">The sequence shown here is derived from an EMBL/GenBank/DDBJ whole genome shotgun (WGS) entry which is preliminary data.</text>
</comment>
<dbReference type="Proteomes" id="UP000003330">
    <property type="component" value="Unassembled WGS sequence"/>
</dbReference>
<dbReference type="Pfam" id="PF00232">
    <property type="entry name" value="Glyco_hydro_1"/>
    <property type="match status" value="1"/>
</dbReference>
<dbReference type="SUPFAM" id="SSF51445">
    <property type="entry name" value="(Trans)glycosidases"/>
    <property type="match status" value="1"/>
</dbReference>
<dbReference type="OrthoDB" id="9765195at2"/>
<dbReference type="FunFam" id="3.20.20.80:FF:000004">
    <property type="entry name" value="Beta-glucosidase 6-phospho-beta-glucosidase"/>
    <property type="match status" value="1"/>
</dbReference>
<dbReference type="GO" id="GO:0005829">
    <property type="term" value="C:cytosol"/>
    <property type="evidence" value="ECO:0007669"/>
    <property type="project" value="TreeGrafter"/>
</dbReference>
<dbReference type="InterPro" id="IPR001360">
    <property type="entry name" value="Glyco_hydro_1"/>
</dbReference>
<dbReference type="Gene3D" id="3.20.20.80">
    <property type="entry name" value="Glycosidases"/>
    <property type="match status" value="1"/>
</dbReference>
<evidence type="ECO:0000256" key="3">
    <source>
        <dbReference type="ARBA" id="ARBA00023295"/>
    </source>
</evidence>
<comment type="similarity">
    <text evidence="1 4">Belongs to the glycosyl hydrolase 1 family.</text>
</comment>
<accession>G5K178</accession>
<dbReference type="GO" id="GO:0016052">
    <property type="term" value="P:carbohydrate catabolic process"/>
    <property type="evidence" value="ECO:0007669"/>
    <property type="project" value="TreeGrafter"/>
</dbReference>
<evidence type="ECO:0000256" key="4">
    <source>
        <dbReference type="RuleBase" id="RU003690"/>
    </source>
</evidence>